<comment type="caution">
    <text evidence="1">The sequence shown here is derived from an EMBL/GenBank/DDBJ whole genome shotgun (WGS) entry which is preliminary data.</text>
</comment>
<dbReference type="RefSeq" id="WP_368634823.1">
    <property type="nucleotide sequence ID" value="NZ_JBFRHK010000001.1"/>
</dbReference>
<name>A0ABV3VQZ6_9BACI</name>
<organism evidence="1 2">
    <name type="scientific">Lysinibacillus xylanilyticus</name>
    <dbReference type="NCBI Taxonomy" id="582475"/>
    <lineage>
        <taxon>Bacteria</taxon>
        <taxon>Bacillati</taxon>
        <taxon>Bacillota</taxon>
        <taxon>Bacilli</taxon>
        <taxon>Bacillales</taxon>
        <taxon>Bacillaceae</taxon>
        <taxon>Lysinibacillus</taxon>
    </lineage>
</organism>
<gene>
    <name evidence="1" type="ORF">AB1300_01440</name>
</gene>
<sequence>MTVNHASVLTKEYFIAYLKLIMNSREYTLIQAKEFAFDFFFKGDMQHYGPSTWLQFEKAIKEIDNTMCEIEVCSCHSNLKKNYV</sequence>
<dbReference type="Proteomes" id="UP001558534">
    <property type="component" value="Unassembled WGS sequence"/>
</dbReference>
<accession>A0ABV3VQZ6</accession>
<evidence type="ECO:0000313" key="2">
    <source>
        <dbReference type="Proteomes" id="UP001558534"/>
    </source>
</evidence>
<keyword evidence="2" id="KW-1185">Reference proteome</keyword>
<dbReference type="EMBL" id="JBFRHK010000001">
    <property type="protein sequence ID" value="MEX3743790.1"/>
    <property type="molecule type" value="Genomic_DNA"/>
</dbReference>
<evidence type="ECO:0000313" key="1">
    <source>
        <dbReference type="EMBL" id="MEX3743790.1"/>
    </source>
</evidence>
<reference evidence="1 2" key="1">
    <citation type="submission" date="2024-07" db="EMBL/GenBank/DDBJ databases">
        <title>Characterization of a bacterium isolated from hydrolysated instant sea cucumber by whole-genome sequencing and metabolomics.</title>
        <authorList>
            <person name="Luo X."/>
            <person name="Zhang Z."/>
            <person name="Zheng Z."/>
            <person name="Zhang W."/>
            <person name="Ming T."/>
            <person name="Jiao L."/>
            <person name="Su X."/>
            <person name="Kong F."/>
            <person name="Xu J."/>
        </authorList>
    </citation>
    <scope>NUCLEOTIDE SEQUENCE [LARGE SCALE GENOMIC DNA]</scope>
    <source>
        <strain evidence="1 2">XL-2024</strain>
    </source>
</reference>
<protein>
    <submittedName>
        <fullName evidence="1">Uncharacterized protein</fullName>
    </submittedName>
</protein>
<proteinExistence type="predicted"/>